<dbReference type="PROSITE" id="PS51729">
    <property type="entry name" value="GNAT_YJDJ"/>
    <property type="match status" value="1"/>
</dbReference>
<evidence type="ECO:0000313" key="3">
    <source>
        <dbReference type="Proteomes" id="UP001596990"/>
    </source>
</evidence>
<reference evidence="3" key="1">
    <citation type="journal article" date="2019" name="Int. J. Syst. Evol. Microbiol.">
        <title>The Global Catalogue of Microorganisms (GCM) 10K type strain sequencing project: providing services to taxonomists for standard genome sequencing and annotation.</title>
        <authorList>
            <consortium name="The Broad Institute Genomics Platform"/>
            <consortium name="The Broad Institute Genome Sequencing Center for Infectious Disease"/>
            <person name="Wu L."/>
            <person name="Ma J."/>
        </authorList>
    </citation>
    <scope>NUCLEOTIDE SEQUENCE [LARGE SCALE GENOMIC DNA]</scope>
    <source>
        <strain evidence="3">CCUG 56607</strain>
    </source>
</reference>
<dbReference type="Gene3D" id="3.40.630.30">
    <property type="match status" value="1"/>
</dbReference>
<dbReference type="CDD" id="cd04301">
    <property type="entry name" value="NAT_SF"/>
    <property type="match status" value="1"/>
</dbReference>
<dbReference type="PANTHER" id="PTHR31435:SF10">
    <property type="entry name" value="BSR4717 PROTEIN"/>
    <property type="match status" value="1"/>
</dbReference>
<dbReference type="InterPro" id="IPR045057">
    <property type="entry name" value="Gcn5-rel_NAT"/>
</dbReference>
<dbReference type="PANTHER" id="PTHR31435">
    <property type="entry name" value="PROTEIN NATD1"/>
    <property type="match status" value="1"/>
</dbReference>
<keyword evidence="3" id="KW-1185">Reference proteome</keyword>
<name>A0ABW3L0E1_9BACI</name>
<organism evidence="2 3">
    <name type="scientific">Thalassobacillus hwangdonensis</name>
    <dbReference type="NCBI Taxonomy" id="546108"/>
    <lineage>
        <taxon>Bacteria</taxon>
        <taxon>Bacillati</taxon>
        <taxon>Bacillota</taxon>
        <taxon>Bacilli</taxon>
        <taxon>Bacillales</taxon>
        <taxon>Bacillaceae</taxon>
        <taxon>Thalassobacillus</taxon>
    </lineage>
</organism>
<keyword evidence="2" id="KW-0808">Transferase</keyword>
<accession>A0ABW3L0E1</accession>
<evidence type="ECO:0000259" key="1">
    <source>
        <dbReference type="PROSITE" id="PS51729"/>
    </source>
</evidence>
<dbReference type="InterPro" id="IPR016181">
    <property type="entry name" value="Acyl_CoA_acyltransferase"/>
</dbReference>
<dbReference type="EMBL" id="JBHTKL010000002">
    <property type="protein sequence ID" value="MFD1019256.1"/>
    <property type="molecule type" value="Genomic_DNA"/>
</dbReference>
<dbReference type="Proteomes" id="UP001596990">
    <property type="component" value="Unassembled WGS sequence"/>
</dbReference>
<keyword evidence="2" id="KW-0012">Acyltransferase</keyword>
<dbReference type="EC" id="2.3.1.-" evidence="2"/>
<comment type="caution">
    <text evidence="2">The sequence shown here is derived from an EMBL/GenBank/DDBJ whole genome shotgun (WGS) entry which is preliminary data.</text>
</comment>
<sequence>MEIKHEEARFYIGAIAHPDAELTYRKDEDGDIIIDHTIVSEKLQGQGVAAKLVDQAVEFAREQKKQIVPQCSYALKKIEATPDYHDVWKGK</sequence>
<protein>
    <submittedName>
        <fullName evidence="2">GNAT family N-acetyltransferase</fullName>
        <ecNumber evidence="2">2.3.1.-</ecNumber>
    </submittedName>
</protein>
<proteinExistence type="predicted"/>
<dbReference type="SUPFAM" id="SSF55729">
    <property type="entry name" value="Acyl-CoA N-acyltransferases (Nat)"/>
    <property type="match status" value="1"/>
</dbReference>
<evidence type="ECO:0000313" key="2">
    <source>
        <dbReference type="EMBL" id="MFD1019256.1"/>
    </source>
</evidence>
<dbReference type="InterPro" id="IPR031165">
    <property type="entry name" value="GNAT_YJDJ"/>
</dbReference>
<dbReference type="GO" id="GO:0016746">
    <property type="term" value="F:acyltransferase activity"/>
    <property type="evidence" value="ECO:0007669"/>
    <property type="project" value="UniProtKB-KW"/>
</dbReference>
<dbReference type="RefSeq" id="WP_386058792.1">
    <property type="nucleotide sequence ID" value="NZ_JBHTKL010000002.1"/>
</dbReference>
<dbReference type="Pfam" id="PF14542">
    <property type="entry name" value="Acetyltransf_CG"/>
    <property type="match status" value="1"/>
</dbReference>
<feature type="domain" description="N-acetyltransferase" evidence="1">
    <location>
        <begin position="2"/>
        <end position="89"/>
    </location>
</feature>
<gene>
    <name evidence="2" type="ORF">ACFQ2J_08620</name>
</gene>